<feature type="chain" id="PRO_5028078359" description="Receptor L-domain domain-containing protein" evidence="1">
    <location>
        <begin position="24"/>
        <end position="245"/>
    </location>
</feature>
<reference evidence="3 4" key="1">
    <citation type="submission" date="2020-08" db="EMBL/GenBank/DDBJ databases">
        <authorList>
            <person name="Koutsovoulos G."/>
            <person name="Danchin GJ E."/>
        </authorList>
    </citation>
    <scope>NUCLEOTIDE SEQUENCE [LARGE SCALE GENOMIC DNA]</scope>
</reference>
<evidence type="ECO:0000313" key="4">
    <source>
        <dbReference type="Proteomes" id="UP000580250"/>
    </source>
</evidence>
<dbReference type="EMBL" id="CAJEWN010000001">
    <property type="protein sequence ID" value="CAD2123082.1"/>
    <property type="molecule type" value="Genomic_DNA"/>
</dbReference>
<gene>
    <name evidence="3" type="ORF">MENT_LOCUS415</name>
</gene>
<dbReference type="Gene3D" id="3.80.20.20">
    <property type="entry name" value="Receptor L-domain"/>
    <property type="match status" value="1"/>
</dbReference>
<sequence>MNYYYYSIFLQFSLLLFSSFNNAYDEALKLSPDKSGLRNLCLGTSNGRAMVDYFSMNRYTFLRKAYENCRHITGNLEIAYVFKEDIENDWLLQKQENEQRNVTNILLKPREPFYFLQNLEEIYGYLFIYNVTVEEISLPSLRVIWGEKLLEGSAITVASSHPLRYLNMPSLRSVVFGIVRIIASENLCYMEQDLTKDNTDNDKNVDYKEFLGDNFRERLDLNPFSAQCRAAPTCSKQCREKNCFG</sequence>
<dbReference type="Pfam" id="PF01030">
    <property type="entry name" value="Recep_L_domain"/>
    <property type="match status" value="1"/>
</dbReference>
<accession>A0A6V7TIR2</accession>
<dbReference type="Proteomes" id="UP000580250">
    <property type="component" value="Unassembled WGS sequence"/>
</dbReference>
<evidence type="ECO:0000259" key="2">
    <source>
        <dbReference type="Pfam" id="PF01030"/>
    </source>
</evidence>
<dbReference type="SUPFAM" id="SSF52058">
    <property type="entry name" value="L domain-like"/>
    <property type="match status" value="1"/>
</dbReference>
<protein>
    <recommendedName>
        <fullName evidence="2">Receptor L-domain domain-containing protein</fullName>
    </recommendedName>
</protein>
<keyword evidence="1" id="KW-0732">Signal</keyword>
<feature type="signal peptide" evidence="1">
    <location>
        <begin position="1"/>
        <end position="23"/>
    </location>
</feature>
<dbReference type="AlphaFoldDB" id="A0A6V7TIR2"/>
<feature type="domain" description="Receptor L-domain" evidence="2">
    <location>
        <begin position="68"/>
        <end position="194"/>
    </location>
</feature>
<evidence type="ECO:0000256" key="1">
    <source>
        <dbReference type="SAM" id="SignalP"/>
    </source>
</evidence>
<dbReference type="InterPro" id="IPR036941">
    <property type="entry name" value="Rcpt_L-dom_sf"/>
</dbReference>
<proteinExistence type="predicted"/>
<dbReference type="InterPro" id="IPR000494">
    <property type="entry name" value="Rcpt_L-dom"/>
</dbReference>
<dbReference type="OrthoDB" id="6219513at2759"/>
<evidence type="ECO:0000313" key="3">
    <source>
        <dbReference type="EMBL" id="CAD2123082.1"/>
    </source>
</evidence>
<comment type="caution">
    <text evidence="3">The sequence shown here is derived from an EMBL/GenBank/DDBJ whole genome shotgun (WGS) entry which is preliminary data.</text>
</comment>
<organism evidence="3 4">
    <name type="scientific">Meloidogyne enterolobii</name>
    <name type="common">Root-knot nematode worm</name>
    <name type="synonym">Meloidogyne mayaguensis</name>
    <dbReference type="NCBI Taxonomy" id="390850"/>
    <lineage>
        <taxon>Eukaryota</taxon>
        <taxon>Metazoa</taxon>
        <taxon>Ecdysozoa</taxon>
        <taxon>Nematoda</taxon>
        <taxon>Chromadorea</taxon>
        <taxon>Rhabditida</taxon>
        <taxon>Tylenchina</taxon>
        <taxon>Tylenchomorpha</taxon>
        <taxon>Tylenchoidea</taxon>
        <taxon>Meloidogynidae</taxon>
        <taxon>Meloidogyninae</taxon>
        <taxon>Meloidogyne</taxon>
    </lineage>
</organism>
<name>A0A6V7TIR2_MELEN</name>